<gene>
    <name evidence="2" type="ORF">E2R62_17045</name>
</gene>
<sequence>MEIISQNKTSAAGMLFGAVALIITLFHFSFGPFTPPRPRLENVIAEQVSAVKKGIIAGLNGETLPAAANERAADMDKIMHGTEVALAIIALICAFIGGMRKESLWSVRGALIFGGGTLAFHALLFGLAIFCVIVLFLVVCSWLSGGSLF</sequence>
<feature type="transmembrane region" description="Helical" evidence="1">
    <location>
        <begin position="111"/>
        <end position="144"/>
    </location>
</feature>
<protein>
    <recommendedName>
        <fullName evidence="3">Inner membrane protein yidI</fullName>
    </recommendedName>
</protein>
<dbReference type="AlphaFoldDB" id="A0A482PSV1"/>
<dbReference type="OMA" id="AGACKEN"/>
<dbReference type="EMBL" id="CP038008">
    <property type="protein sequence ID" value="QBY30374.1"/>
    <property type="molecule type" value="Genomic_DNA"/>
</dbReference>
<feature type="transmembrane region" description="Helical" evidence="1">
    <location>
        <begin position="78"/>
        <end position="99"/>
    </location>
</feature>
<proteinExistence type="predicted"/>
<organism evidence="2">
    <name type="scientific">Citrobacter rodentium</name>
    <dbReference type="NCBI Taxonomy" id="67825"/>
    <lineage>
        <taxon>Bacteria</taxon>
        <taxon>Pseudomonadati</taxon>
        <taxon>Pseudomonadota</taxon>
        <taxon>Gammaproteobacteria</taxon>
        <taxon>Enterobacterales</taxon>
        <taxon>Enterobacteriaceae</taxon>
        <taxon>Citrobacter</taxon>
    </lineage>
</organism>
<accession>A0A482PSV1</accession>
<evidence type="ECO:0000256" key="1">
    <source>
        <dbReference type="SAM" id="Phobius"/>
    </source>
</evidence>
<dbReference type="RefSeq" id="WP_012908019.1">
    <property type="nucleotide sequence ID" value="NZ_CAJTBI010000004.1"/>
</dbReference>
<evidence type="ECO:0008006" key="3">
    <source>
        <dbReference type="Google" id="ProtNLM"/>
    </source>
</evidence>
<keyword evidence="1" id="KW-0472">Membrane</keyword>
<feature type="transmembrane region" description="Helical" evidence="1">
    <location>
        <begin position="12"/>
        <end position="30"/>
    </location>
</feature>
<evidence type="ECO:0000313" key="2">
    <source>
        <dbReference type="EMBL" id="QBY30374.1"/>
    </source>
</evidence>
<reference evidence="2" key="1">
    <citation type="submission" date="2019-03" db="EMBL/GenBank/DDBJ databases">
        <title>Complete genome sequence of enteropathogenic Citrobacter rodentium strain DBS100.</title>
        <authorList>
            <person name="Popov G."/>
            <person name="Fiebig A."/>
            <person name="Shideler S."/>
            <person name="Coombes B."/>
            <person name="Savchenko A."/>
        </authorList>
    </citation>
    <scope>NUCLEOTIDE SEQUENCE</scope>
    <source>
        <strain evidence="2">DBS100</strain>
    </source>
</reference>
<keyword evidence="1" id="KW-0812">Transmembrane</keyword>
<name>A0A482PSV1_CITRO</name>
<keyword evidence="1" id="KW-1133">Transmembrane helix</keyword>